<accession>A0A8X6XJ42</accession>
<dbReference type="EMBL" id="BMAV01009700">
    <property type="protein sequence ID" value="GFY54126.1"/>
    <property type="molecule type" value="Genomic_DNA"/>
</dbReference>
<comment type="caution">
    <text evidence="2">The sequence shown here is derived from an EMBL/GenBank/DDBJ whole genome shotgun (WGS) entry which is preliminary data.</text>
</comment>
<evidence type="ECO:0000256" key="1">
    <source>
        <dbReference type="SAM" id="MobiDB-lite"/>
    </source>
</evidence>
<proteinExistence type="predicted"/>
<name>A0A8X6XJ42_9ARAC</name>
<evidence type="ECO:0000313" key="2">
    <source>
        <dbReference type="EMBL" id="GFY54126.1"/>
    </source>
</evidence>
<feature type="region of interest" description="Disordered" evidence="1">
    <location>
        <begin position="59"/>
        <end position="84"/>
    </location>
</feature>
<organism evidence="2 3">
    <name type="scientific">Trichonephila inaurata madagascariensis</name>
    <dbReference type="NCBI Taxonomy" id="2747483"/>
    <lineage>
        <taxon>Eukaryota</taxon>
        <taxon>Metazoa</taxon>
        <taxon>Ecdysozoa</taxon>
        <taxon>Arthropoda</taxon>
        <taxon>Chelicerata</taxon>
        <taxon>Arachnida</taxon>
        <taxon>Araneae</taxon>
        <taxon>Araneomorphae</taxon>
        <taxon>Entelegynae</taxon>
        <taxon>Araneoidea</taxon>
        <taxon>Nephilidae</taxon>
        <taxon>Trichonephila</taxon>
        <taxon>Trichonephila inaurata</taxon>
    </lineage>
</organism>
<dbReference type="Proteomes" id="UP000886998">
    <property type="component" value="Unassembled WGS sequence"/>
</dbReference>
<gene>
    <name evidence="2" type="ORF">TNIN_79381</name>
</gene>
<evidence type="ECO:0000313" key="3">
    <source>
        <dbReference type="Proteomes" id="UP000886998"/>
    </source>
</evidence>
<sequence>MSCSKMRPLIGSEDAQMEAHVTVTLTSNRRYHTPLHNCPYKRVGLRKLQEAATCQLRLGPSTPRALGQGPNLPGGASKVRSPTG</sequence>
<keyword evidence="3" id="KW-1185">Reference proteome</keyword>
<dbReference type="AlphaFoldDB" id="A0A8X6XJ42"/>
<protein>
    <submittedName>
        <fullName evidence="2">Uncharacterized protein</fullName>
    </submittedName>
</protein>
<reference evidence="2" key="1">
    <citation type="submission" date="2020-08" db="EMBL/GenBank/DDBJ databases">
        <title>Multicomponent nature underlies the extraordinary mechanical properties of spider dragline silk.</title>
        <authorList>
            <person name="Kono N."/>
            <person name="Nakamura H."/>
            <person name="Mori M."/>
            <person name="Yoshida Y."/>
            <person name="Ohtoshi R."/>
            <person name="Malay A.D."/>
            <person name="Moran D.A.P."/>
            <person name="Tomita M."/>
            <person name="Numata K."/>
            <person name="Arakawa K."/>
        </authorList>
    </citation>
    <scope>NUCLEOTIDE SEQUENCE</scope>
</reference>